<organism evidence="2 3">
    <name type="scientific">Archangium gephyra</name>
    <dbReference type="NCBI Taxonomy" id="48"/>
    <lineage>
        <taxon>Bacteria</taxon>
        <taxon>Pseudomonadati</taxon>
        <taxon>Myxococcota</taxon>
        <taxon>Myxococcia</taxon>
        <taxon>Myxococcales</taxon>
        <taxon>Cystobacterineae</taxon>
        <taxon>Archangiaceae</taxon>
        <taxon>Archangium</taxon>
    </lineage>
</organism>
<dbReference type="RefSeq" id="WP_082175565.1">
    <property type="nucleotide sequence ID" value="NZ_CP011509.1"/>
</dbReference>
<dbReference type="Proteomes" id="UP000035579">
    <property type="component" value="Chromosome"/>
</dbReference>
<dbReference type="KEGG" id="age:AA314_07722"/>
<reference evidence="2 3" key="1">
    <citation type="submission" date="2015-05" db="EMBL/GenBank/DDBJ databases">
        <title>Genome assembly of Archangium gephyra DSM 2261.</title>
        <authorList>
            <person name="Sharma G."/>
            <person name="Subramanian S."/>
        </authorList>
    </citation>
    <scope>NUCLEOTIDE SEQUENCE [LARGE SCALE GENOMIC DNA]</scope>
    <source>
        <strain evidence="2 3">DSM 2261</strain>
    </source>
</reference>
<dbReference type="InterPro" id="IPR018727">
    <property type="entry name" value="DUF2267"/>
</dbReference>
<dbReference type="EMBL" id="CP011509">
    <property type="protein sequence ID" value="AKJ06096.1"/>
    <property type="molecule type" value="Genomic_DNA"/>
</dbReference>
<protein>
    <recommendedName>
        <fullName evidence="4">DUF2267 domain-containing protein</fullName>
    </recommendedName>
</protein>
<feature type="compositionally biased region" description="Basic and acidic residues" evidence="1">
    <location>
        <begin position="200"/>
        <end position="209"/>
    </location>
</feature>
<evidence type="ECO:0000313" key="2">
    <source>
        <dbReference type="EMBL" id="AKJ06096.1"/>
    </source>
</evidence>
<feature type="region of interest" description="Disordered" evidence="1">
    <location>
        <begin position="139"/>
        <end position="209"/>
    </location>
</feature>
<feature type="compositionally biased region" description="Basic and acidic residues" evidence="1">
    <location>
        <begin position="153"/>
        <end position="163"/>
    </location>
</feature>
<dbReference type="Gene3D" id="1.10.490.110">
    <property type="entry name" value="Uncharacterized conserved protein DUF2267"/>
    <property type="match status" value="1"/>
</dbReference>
<proteinExistence type="predicted"/>
<sequence>MMTHDELLSHVAEHAGLPGREEAERTVGAVLSVLGERLSWPVVQALAEDLPAPLATRLRDVSPHQDFNLAELHARVAGRTRVPLGQAVEHTGLVCQFLAETLSPGTLHRLREALPGPMSALFTPRGPVEGFEYVHLEPGRGTLAEGRPGSHHPLSEARPERAHSHSVVRADNPHGDTKLSSSIGFTQEREEETLAAGHPGSDRPLSEWE</sequence>
<gene>
    <name evidence="2" type="ORF">AA314_07722</name>
</gene>
<evidence type="ECO:0008006" key="4">
    <source>
        <dbReference type="Google" id="ProtNLM"/>
    </source>
</evidence>
<dbReference type="AlphaFoldDB" id="A0AAC8QFC1"/>
<dbReference type="InterPro" id="IPR038282">
    <property type="entry name" value="DUF2267_sf"/>
</dbReference>
<evidence type="ECO:0000256" key="1">
    <source>
        <dbReference type="SAM" id="MobiDB-lite"/>
    </source>
</evidence>
<evidence type="ECO:0000313" key="3">
    <source>
        <dbReference type="Proteomes" id="UP000035579"/>
    </source>
</evidence>
<accession>A0AAC8QFC1</accession>
<dbReference type="Pfam" id="PF10025">
    <property type="entry name" value="DUF2267"/>
    <property type="match status" value="1"/>
</dbReference>
<name>A0AAC8QFC1_9BACT</name>